<feature type="transmembrane region" description="Helical" evidence="1">
    <location>
        <begin position="40"/>
        <end position="63"/>
    </location>
</feature>
<dbReference type="EMBL" id="WJPP01000002">
    <property type="protein sequence ID" value="MRH77812.1"/>
    <property type="molecule type" value="Genomic_DNA"/>
</dbReference>
<evidence type="ECO:0000256" key="1">
    <source>
        <dbReference type="SAM" id="Phobius"/>
    </source>
</evidence>
<gene>
    <name evidence="2" type="ORF">GH984_03760</name>
</gene>
<evidence type="ECO:0000313" key="3">
    <source>
        <dbReference type="Proteomes" id="UP000433788"/>
    </source>
</evidence>
<dbReference type="InterPro" id="IPR021344">
    <property type="entry name" value="DUF2970"/>
</dbReference>
<comment type="caution">
    <text evidence="2">The sequence shown here is derived from an EMBL/GenBank/DDBJ whole genome shotgun (WGS) entry which is preliminary data.</text>
</comment>
<evidence type="ECO:0000313" key="2">
    <source>
        <dbReference type="EMBL" id="MRH77812.1"/>
    </source>
</evidence>
<organism evidence="2 3">
    <name type="scientific">Spiribacter salilacus</name>
    <dbReference type="NCBI Taxonomy" id="2664894"/>
    <lineage>
        <taxon>Bacteria</taxon>
        <taxon>Pseudomonadati</taxon>
        <taxon>Pseudomonadota</taxon>
        <taxon>Gammaproteobacteria</taxon>
        <taxon>Chromatiales</taxon>
        <taxon>Ectothiorhodospiraceae</taxon>
        <taxon>Spiribacter</taxon>
    </lineage>
</organism>
<dbReference type="RefSeq" id="WP_153718879.1">
    <property type="nucleotide sequence ID" value="NZ_WJPP01000002.1"/>
</dbReference>
<name>A0A6N7QP49_9GAMM</name>
<sequence length="66" mass="7126">MTEKKLTTWQVIKSTLAAAFGVQTEAARQRDFSQGSAGTFIIAGLVFTAAFVLILVVIVQLVLRSL</sequence>
<keyword evidence="1" id="KW-0472">Membrane</keyword>
<protein>
    <submittedName>
        <fullName evidence="2">DUF2970 domain-containing protein</fullName>
    </submittedName>
</protein>
<proteinExistence type="predicted"/>
<dbReference type="AlphaFoldDB" id="A0A6N7QP49"/>
<keyword evidence="3" id="KW-1185">Reference proteome</keyword>
<dbReference type="Proteomes" id="UP000433788">
    <property type="component" value="Unassembled WGS sequence"/>
</dbReference>
<accession>A0A6N7QP49</accession>
<reference evidence="2 3" key="1">
    <citation type="submission" date="2019-11" db="EMBL/GenBank/DDBJ databases">
        <authorList>
            <person name="Zhang X.Y."/>
        </authorList>
    </citation>
    <scope>NUCLEOTIDE SEQUENCE [LARGE SCALE GENOMIC DNA]</scope>
    <source>
        <strain evidence="2 3">C176</strain>
    </source>
</reference>
<keyword evidence="1" id="KW-1133">Transmembrane helix</keyword>
<keyword evidence="1" id="KW-0812">Transmembrane</keyword>
<dbReference type="Pfam" id="PF11174">
    <property type="entry name" value="DUF2970"/>
    <property type="match status" value="1"/>
</dbReference>